<name>A0A7G9GQ35_9FIRM</name>
<evidence type="ECO:0000313" key="3">
    <source>
        <dbReference type="Proteomes" id="UP000515856"/>
    </source>
</evidence>
<reference evidence="2 3" key="1">
    <citation type="submission" date="2020-08" db="EMBL/GenBank/DDBJ databases">
        <authorList>
            <person name="Liu C."/>
            <person name="Sun Q."/>
        </authorList>
    </citation>
    <scope>NUCLEOTIDE SEQUENCE [LARGE SCALE GENOMIC DNA]</scope>
    <source>
        <strain evidence="2 3">NSJ-61</strain>
    </source>
</reference>
<dbReference type="RefSeq" id="WP_117456085.1">
    <property type="nucleotide sequence ID" value="NZ_CP060636.1"/>
</dbReference>
<proteinExistence type="predicted"/>
<keyword evidence="1" id="KW-0812">Transmembrane</keyword>
<sequence length="143" mass="16081">MKNNFDERQLQIRGDIFKHACILFIIFLTLDVIYSSLLDGAHVFGTITGGVIIIMTIALASIEMIKKEVYVDMLNQQNKIAILMGAAGSVALICNVISIIREKKPMILQHEIQASYGMLFIDVCIILICVVFYIHESKTKECE</sequence>
<feature type="transmembrane region" description="Helical" evidence="1">
    <location>
        <begin position="43"/>
        <end position="60"/>
    </location>
</feature>
<evidence type="ECO:0000313" key="2">
    <source>
        <dbReference type="EMBL" id="QNM12917.1"/>
    </source>
</evidence>
<dbReference type="Proteomes" id="UP000515856">
    <property type="component" value="Chromosome"/>
</dbReference>
<dbReference type="AlphaFoldDB" id="A0A7G9GQ35"/>
<organism evidence="2 3">
    <name type="scientific">[Eubacterium] hominis</name>
    <dbReference type="NCBI Taxonomy" id="2764325"/>
    <lineage>
        <taxon>Bacteria</taxon>
        <taxon>Bacillati</taxon>
        <taxon>Bacillota</taxon>
        <taxon>Erysipelotrichia</taxon>
        <taxon>Erysipelotrichales</taxon>
        <taxon>Erysipelotrichaceae</taxon>
        <taxon>Amedibacillus</taxon>
    </lineage>
</organism>
<feature type="transmembrane region" description="Helical" evidence="1">
    <location>
        <begin position="112"/>
        <end position="134"/>
    </location>
</feature>
<feature type="transmembrane region" description="Helical" evidence="1">
    <location>
        <begin position="20"/>
        <end position="37"/>
    </location>
</feature>
<keyword evidence="3" id="KW-1185">Reference proteome</keyword>
<protein>
    <submittedName>
        <fullName evidence="2">Uncharacterized protein</fullName>
    </submittedName>
</protein>
<accession>A0A7G9GQ35</accession>
<keyword evidence="1" id="KW-0472">Membrane</keyword>
<evidence type="ECO:0000256" key="1">
    <source>
        <dbReference type="SAM" id="Phobius"/>
    </source>
</evidence>
<feature type="transmembrane region" description="Helical" evidence="1">
    <location>
        <begin position="80"/>
        <end position="100"/>
    </location>
</feature>
<dbReference type="KEGG" id="ehn:H9Q80_02895"/>
<gene>
    <name evidence="2" type="ORF">H9Q80_02895</name>
</gene>
<keyword evidence="1" id="KW-1133">Transmembrane helix</keyword>
<dbReference type="EMBL" id="CP060636">
    <property type="protein sequence ID" value="QNM12917.1"/>
    <property type="molecule type" value="Genomic_DNA"/>
</dbReference>